<feature type="compositionally biased region" description="Basic and acidic residues" evidence="1">
    <location>
        <begin position="92"/>
        <end position="105"/>
    </location>
</feature>
<accession>A6GFZ7</accession>
<reference evidence="2 3" key="1">
    <citation type="submission" date="2007-06" db="EMBL/GenBank/DDBJ databases">
        <authorList>
            <person name="Shimkets L."/>
            <person name="Ferriera S."/>
            <person name="Johnson J."/>
            <person name="Kravitz S."/>
            <person name="Beeson K."/>
            <person name="Sutton G."/>
            <person name="Rogers Y.-H."/>
            <person name="Friedman R."/>
            <person name="Frazier M."/>
            <person name="Venter J.C."/>
        </authorList>
    </citation>
    <scope>NUCLEOTIDE SEQUENCE [LARGE SCALE GENOMIC DNA]</scope>
    <source>
        <strain evidence="2 3">SIR-1</strain>
    </source>
</reference>
<feature type="region of interest" description="Disordered" evidence="1">
    <location>
        <begin position="75"/>
        <end position="105"/>
    </location>
</feature>
<dbReference type="AlphaFoldDB" id="A6GFZ7"/>
<keyword evidence="3" id="KW-1185">Reference proteome</keyword>
<evidence type="ECO:0000256" key="1">
    <source>
        <dbReference type="SAM" id="MobiDB-lite"/>
    </source>
</evidence>
<name>A6GFZ7_9BACT</name>
<comment type="caution">
    <text evidence="2">The sequence shown here is derived from an EMBL/GenBank/DDBJ whole genome shotgun (WGS) entry which is preliminary data.</text>
</comment>
<dbReference type="eggNOG" id="ENOG502ZM61">
    <property type="taxonomic scope" value="Bacteria"/>
</dbReference>
<dbReference type="STRING" id="391625.PPSIR1_40944"/>
<evidence type="ECO:0000313" key="2">
    <source>
        <dbReference type="EMBL" id="EDM75184.1"/>
    </source>
</evidence>
<organism evidence="2 3">
    <name type="scientific">Plesiocystis pacifica SIR-1</name>
    <dbReference type="NCBI Taxonomy" id="391625"/>
    <lineage>
        <taxon>Bacteria</taxon>
        <taxon>Pseudomonadati</taxon>
        <taxon>Myxococcota</taxon>
        <taxon>Polyangia</taxon>
        <taxon>Nannocystales</taxon>
        <taxon>Nannocystaceae</taxon>
        <taxon>Plesiocystis</taxon>
    </lineage>
</organism>
<dbReference type="EMBL" id="ABCS01000100">
    <property type="protein sequence ID" value="EDM75184.1"/>
    <property type="molecule type" value="Genomic_DNA"/>
</dbReference>
<gene>
    <name evidence="2" type="ORF">PPSIR1_40944</name>
</gene>
<protein>
    <submittedName>
        <fullName evidence="2">Uncharacterized protein</fullName>
    </submittedName>
</protein>
<dbReference type="Proteomes" id="UP000005801">
    <property type="component" value="Unassembled WGS sequence"/>
</dbReference>
<evidence type="ECO:0000313" key="3">
    <source>
        <dbReference type="Proteomes" id="UP000005801"/>
    </source>
</evidence>
<sequence>MLASVAALVGCATVHETHYFRSAGEQGAVNYYRVQVTAKGRATKVRYLAGYFDTQAVEQYFSEFAQPKEGLDGLTAADEAGEGEPEASDTAGEAHTEAETVEPIDPKLRDRELVLMLSTNVEDVAAQIGALAESMQVQNALSELVNRERLEAEREAAAALEADRVAAASLVRTAEQTRVSLGDKERSAEEILRLANALAAYLGSTQRFEDLGEARAWLAANRARLHAELGAP</sequence>
<proteinExistence type="predicted"/>